<keyword evidence="8" id="KW-0460">Magnesium</keyword>
<organism evidence="15 16">
    <name type="scientific">Geodia barretti</name>
    <name type="common">Barrett's horny sponge</name>
    <dbReference type="NCBI Taxonomy" id="519541"/>
    <lineage>
        <taxon>Eukaryota</taxon>
        <taxon>Metazoa</taxon>
        <taxon>Porifera</taxon>
        <taxon>Demospongiae</taxon>
        <taxon>Heteroscleromorpha</taxon>
        <taxon>Tetractinellida</taxon>
        <taxon>Astrophorina</taxon>
        <taxon>Geodiidae</taxon>
        <taxon>Geodia</taxon>
    </lineage>
</organism>
<evidence type="ECO:0000256" key="3">
    <source>
        <dbReference type="ARBA" id="ARBA00007705"/>
    </source>
</evidence>
<sequence>MQVLPKRRSAAIFQPMQTTRARPWIAKIAGAFLSASTSSQSRQTAAETDSSSRRTSELGIQMISKSLHEQIFGSEPRVSEEAVKKSKRHLMSHGINVDAGGTKPLRDVDVELPPLTGCNVNDHFVNIAKQQIEPYLSLAQELAKTNLPQMPKKWQFSTGWTKYNGNKATAVPYPDETALVLDVEVCVRDSERPVLATAVSGSHWYSWVSKRLASHEDYSVEVQEDGTTARSLIPLEPEADECEMVGEEKSQWKQRVVVGHNVGYDRARIKEQYLLKGPKTKFLDTLSLHVCIAGQTAAQKLVWKKHNGNSQVASGQGSEGWLSVSSPNGLADVHWLHVGSHNGTSRIDKEKRNVFVKGRIQDVRKQFQSLMRYCANDVVSTHEVLGVLLPQFLQRCPHPVTLAGMLEMGGAYMPVDASWNKYIADCEYVYEEMGGEIKAKLMALADDACTYMHGKRYLESPWLCNLDWSTKKFRGKSKKSDMKKLLDQLERYYELRDEEFRLGGAEREDGEGRELEEGEGKEEGGSVGKSDFFISGDGPAKRAVHMPGYPEWYRSLCMRRSDEQWCPGAVLVSAQTRVAPYLLRMKWKGFPLHYHNSLGWGYIVPQNIRPGEVLEWDEEDNVGVQIAGNSDKNLSHSPLDDGEGEGALFGIEAEVNVFAKSKRQVHHSEKEEEKEAEGEGEGEGGTKRRENIETPFGTTDDVVHLRNGKTYYFFKLPHKDGSELNVGNPLAKSFLHQMETGTLTSAAGRLGQRILTLNSAISFWRSARQRILEQFVVWEEKDNSSENSDSVARGVILPQLVVAGTVTRRAVEPTWLTASNAKETRVGSELKVMVRAPDGYHFVGADVDSQELWIAAVLGDTRFAGMHGCTAVGWMTLQGSKSEGTDVHSNTASTIGISRDQAKVLNYGRIYGAGRPFIELLLKQFNPSLTGTEVADKSRTLLEATKGRRHYKLTEEGTEMVEHCGVRVGEERLVPVDAVRGMRWVSRYTTGRVWRGGSESDLFNKLEQIATSDRPTTPVLGCTISRALETQFTKNSAVFPEQSQLGGAGVSGGLFASDAGGHQMAGRYV</sequence>
<name>A0AA35QXR9_GEOBA</name>
<dbReference type="GO" id="GO:0003677">
    <property type="term" value="F:DNA binding"/>
    <property type="evidence" value="ECO:0007669"/>
    <property type="project" value="UniProtKB-KW"/>
</dbReference>
<dbReference type="PANTHER" id="PTHR10267">
    <property type="entry name" value="DNA POLYMERASE SUBUNIT GAMMA-1"/>
    <property type="match status" value="1"/>
</dbReference>
<keyword evidence="9" id="KW-0238">DNA-binding</keyword>
<evidence type="ECO:0000313" key="15">
    <source>
        <dbReference type="EMBL" id="CAI7996418.1"/>
    </source>
</evidence>
<dbReference type="SUPFAM" id="SSF56672">
    <property type="entry name" value="DNA/RNA polymerases"/>
    <property type="match status" value="1"/>
</dbReference>
<dbReference type="Gene3D" id="3.30.70.370">
    <property type="match status" value="1"/>
</dbReference>
<evidence type="ECO:0000256" key="9">
    <source>
        <dbReference type="ARBA" id="ARBA00023125"/>
    </source>
</evidence>
<feature type="region of interest" description="Disordered" evidence="13">
    <location>
        <begin position="37"/>
        <end position="56"/>
    </location>
</feature>
<reference evidence="15" key="1">
    <citation type="submission" date="2023-03" db="EMBL/GenBank/DDBJ databases">
        <authorList>
            <person name="Steffen K."/>
            <person name="Cardenas P."/>
        </authorList>
    </citation>
    <scope>NUCLEOTIDE SEQUENCE</scope>
</reference>
<dbReference type="PRINTS" id="PR00867">
    <property type="entry name" value="DNAPOLG"/>
</dbReference>
<keyword evidence="11" id="KW-1135">Mitochondrion nucleoid</keyword>
<keyword evidence="7" id="KW-0235">DNA replication</keyword>
<dbReference type="GO" id="GO:0008408">
    <property type="term" value="F:3'-5' exonuclease activity"/>
    <property type="evidence" value="ECO:0007669"/>
    <property type="project" value="TreeGrafter"/>
</dbReference>
<feature type="domain" description="DNA-directed DNA polymerase family A palm" evidence="14">
    <location>
        <begin position="827"/>
        <end position="1067"/>
    </location>
</feature>
<dbReference type="Gene3D" id="3.30.420.390">
    <property type="match status" value="2"/>
</dbReference>
<dbReference type="SMART" id="SM00482">
    <property type="entry name" value="POLAc"/>
    <property type="match status" value="1"/>
</dbReference>
<evidence type="ECO:0000256" key="12">
    <source>
        <dbReference type="ARBA" id="ARBA00031966"/>
    </source>
</evidence>
<dbReference type="Pfam" id="PF18136">
    <property type="entry name" value="DNApol_Exo"/>
    <property type="match status" value="1"/>
</dbReference>
<dbReference type="PANTHER" id="PTHR10267:SF0">
    <property type="entry name" value="DNA POLYMERASE SUBUNIT GAMMA-1"/>
    <property type="match status" value="1"/>
</dbReference>
<keyword evidence="5" id="KW-0808">Transferase</keyword>
<dbReference type="InterPro" id="IPR001098">
    <property type="entry name" value="DNA-dir_DNA_pol_A_palm_dom"/>
</dbReference>
<evidence type="ECO:0000256" key="13">
    <source>
        <dbReference type="SAM" id="MobiDB-lite"/>
    </source>
</evidence>
<dbReference type="FunFam" id="1.10.150.20:FF:000024">
    <property type="entry name" value="DNA polymerase gamma, catalytic subunit"/>
    <property type="match status" value="1"/>
</dbReference>
<dbReference type="GO" id="GO:0003887">
    <property type="term" value="F:DNA-directed DNA polymerase activity"/>
    <property type="evidence" value="ECO:0007669"/>
    <property type="project" value="InterPro"/>
</dbReference>
<evidence type="ECO:0000256" key="11">
    <source>
        <dbReference type="ARBA" id="ARBA00023271"/>
    </source>
</evidence>
<gene>
    <name evidence="15" type="ORF">GBAR_LOCUS1866</name>
</gene>
<dbReference type="EMBL" id="CASHTH010000268">
    <property type="protein sequence ID" value="CAI7996418.1"/>
    <property type="molecule type" value="Genomic_DNA"/>
</dbReference>
<dbReference type="InterPro" id="IPR012337">
    <property type="entry name" value="RNaseH-like_sf"/>
</dbReference>
<evidence type="ECO:0000256" key="8">
    <source>
        <dbReference type="ARBA" id="ARBA00022842"/>
    </source>
</evidence>
<feature type="compositionally biased region" description="Basic and acidic residues" evidence="13">
    <location>
        <begin position="504"/>
        <end position="515"/>
    </location>
</feature>
<dbReference type="InterPro" id="IPR043502">
    <property type="entry name" value="DNA/RNA_pol_sf"/>
</dbReference>
<accession>A0AA35QXR9</accession>
<dbReference type="AlphaFoldDB" id="A0AA35QXR9"/>
<feature type="compositionally biased region" description="Low complexity" evidence="13">
    <location>
        <begin position="37"/>
        <end position="46"/>
    </location>
</feature>
<proteinExistence type="inferred from homology"/>
<dbReference type="GO" id="GO:0006264">
    <property type="term" value="P:mitochondrial DNA replication"/>
    <property type="evidence" value="ECO:0007669"/>
    <property type="project" value="TreeGrafter"/>
</dbReference>
<feature type="region of interest" description="Disordered" evidence="13">
    <location>
        <begin position="504"/>
        <end position="529"/>
    </location>
</feature>
<dbReference type="GO" id="GO:0042645">
    <property type="term" value="C:mitochondrial nucleoid"/>
    <property type="evidence" value="ECO:0007669"/>
    <property type="project" value="UniProtKB-SubCell"/>
</dbReference>
<comment type="similarity">
    <text evidence="3">Belongs to the DNA polymerase type-A family.</text>
</comment>
<evidence type="ECO:0000256" key="10">
    <source>
        <dbReference type="ARBA" id="ARBA00023128"/>
    </source>
</evidence>
<dbReference type="InterPro" id="IPR002297">
    <property type="entry name" value="DNA-dir_DNA_pol_A_mt"/>
</dbReference>
<evidence type="ECO:0000256" key="5">
    <source>
        <dbReference type="ARBA" id="ARBA00022679"/>
    </source>
</evidence>
<feature type="region of interest" description="Disordered" evidence="13">
    <location>
        <begin position="662"/>
        <end position="700"/>
    </location>
</feature>
<evidence type="ECO:0000256" key="1">
    <source>
        <dbReference type="ARBA" id="ARBA00001946"/>
    </source>
</evidence>
<evidence type="ECO:0000256" key="6">
    <source>
        <dbReference type="ARBA" id="ARBA00022695"/>
    </source>
</evidence>
<evidence type="ECO:0000259" key="14">
    <source>
        <dbReference type="SMART" id="SM00482"/>
    </source>
</evidence>
<comment type="subcellular location">
    <subcellularLocation>
        <location evidence="2">Mitochondrion matrix</location>
        <location evidence="2">Mitochondrion nucleoid</location>
    </subcellularLocation>
</comment>
<evidence type="ECO:0000256" key="2">
    <source>
        <dbReference type="ARBA" id="ARBA00004436"/>
    </source>
</evidence>
<comment type="caution">
    <text evidence="15">The sequence shown here is derived from an EMBL/GenBank/DDBJ whole genome shotgun (WGS) entry which is preliminary data.</text>
</comment>
<dbReference type="Gene3D" id="1.10.150.20">
    <property type="entry name" value="5' to 3' exonuclease, C-terminal subdomain"/>
    <property type="match status" value="1"/>
</dbReference>
<dbReference type="GO" id="GO:0005760">
    <property type="term" value="C:gamma DNA polymerase complex"/>
    <property type="evidence" value="ECO:0007669"/>
    <property type="project" value="InterPro"/>
</dbReference>
<keyword evidence="10" id="KW-0496">Mitochondrion</keyword>
<comment type="cofactor">
    <cofactor evidence="1">
        <name>Mg(2+)</name>
        <dbReference type="ChEBI" id="CHEBI:18420"/>
    </cofactor>
</comment>
<protein>
    <recommendedName>
        <fullName evidence="4">DNA polymerase subunit gamma-1</fullName>
    </recommendedName>
    <alternativeName>
        <fullName evidence="12">Mitochondrial DNA polymerase catalytic subunit</fullName>
    </alternativeName>
</protein>
<evidence type="ECO:0000313" key="16">
    <source>
        <dbReference type="Proteomes" id="UP001174909"/>
    </source>
</evidence>
<dbReference type="InterPro" id="IPR041336">
    <property type="entry name" value="DNApol_Exo"/>
</dbReference>
<evidence type="ECO:0000256" key="7">
    <source>
        <dbReference type="ARBA" id="ARBA00022705"/>
    </source>
</evidence>
<keyword evidence="6" id="KW-0548">Nucleotidyltransferase</keyword>
<evidence type="ECO:0000256" key="4">
    <source>
        <dbReference type="ARBA" id="ARBA00015350"/>
    </source>
</evidence>
<dbReference type="SUPFAM" id="SSF53098">
    <property type="entry name" value="Ribonuclease H-like"/>
    <property type="match status" value="1"/>
</dbReference>
<dbReference type="Proteomes" id="UP001174909">
    <property type="component" value="Unassembled WGS sequence"/>
</dbReference>
<keyword evidence="16" id="KW-1185">Reference proteome</keyword>